<evidence type="ECO:0000313" key="3">
    <source>
        <dbReference type="Proteomes" id="UP000094455"/>
    </source>
</evidence>
<gene>
    <name evidence="2" type="ORF">PICMEDRAFT_73731</name>
</gene>
<reference evidence="2 3" key="1">
    <citation type="journal article" date="2016" name="Proc. Natl. Acad. Sci. U.S.A.">
        <title>Comparative genomics of biotechnologically important yeasts.</title>
        <authorList>
            <person name="Riley R."/>
            <person name="Haridas S."/>
            <person name="Wolfe K.H."/>
            <person name="Lopes M.R."/>
            <person name="Hittinger C.T."/>
            <person name="Goeker M."/>
            <person name="Salamov A.A."/>
            <person name="Wisecaver J.H."/>
            <person name="Long T.M."/>
            <person name="Calvey C.H."/>
            <person name="Aerts A.L."/>
            <person name="Barry K.W."/>
            <person name="Choi C."/>
            <person name="Clum A."/>
            <person name="Coughlan A.Y."/>
            <person name="Deshpande S."/>
            <person name="Douglass A.P."/>
            <person name="Hanson S.J."/>
            <person name="Klenk H.-P."/>
            <person name="LaButti K.M."/>
            <person name="Lapidus A."/>
            <person name="Lindquist E.A."/>
            <person name="Lipzen A.M."/>
            <person name="Meier-Kolthoff J.P."/>
            <person name="Ohm R.A."/>
            <person name="Otillar R.P."/>
            <person name="Pangilinan J.L."/>
            <person name="Peng Y."/>
            <person name="Rokas A."/>
            <person name="Rosa C.A."/>
            <person name="Scheuner C."/>
            <person name="Sibirny A.A."/>
            <person name="Slot J.C."/>
            <person name="Stielow J.B."/>
            <person name="Sun H."/>
            <person name="Kurtzman C.P."/>
            <person name="Blackwell M."/>
            <person name="Grigoriev I.V."/>
            <person name="Jeffries T.W."/>
        </authorList>
    </citation>
    <scope>NUCLEOTIDE SEQUENCE [LARGE SCALE GENOMIC DNA]</scope>
    <source>
        <strain evidence="2 3">NRRL Y-2026</strain>
    </source>
</reference>
<dbReference type="InterPro" id="IPR036291">
    <property type="entry name" value="NAD(P)-bd_dom_sf"/>
</dbReference>
<dbReference type="AlphaFoldDB" id="A0A1E3NFL9"/>
<name>A0A1E3NFL9_9ASCO</name>
<dbReference type="OrthoDB" id="5138418at2759"/>
<evidence type="ECO:0000313" key="2">
    <source>
        <dbReference type="EMBL" id="ODQ44930.1"/>
    </source>
</evidence>
<dbReference type="SUPFAM" id="SSF51735">
    <property type="entry name" value="NAD(P)-binding Rossmann-fold domains"/>
    <property type="match status" value="1"/>
</dbReference>
<dbReference type="Gene3D" id="3.40.50.720">
    <property type="entry name" value="NAD(P)-binding Rossmann-like Domain"/>
    <property type="match status" value="1"/>
</dbReference>
<dbReference type="EMBL" id="KV454005">
    <property type="protein sequence ID" value="ODQ44930.1"/>
    <property type="molecule type" value="Genomic_DNA"/>
</dbReference>
<dbReference type="InterPro" id="IPR003781">
    <property type="entry name" value="CoA-bd"/>
</dbReference>
<sequence>MQKFFASGRRYAVLGASTSPMKFGNRILKWYINHGLDVTPINPRAEKVCDLPAFKTLNEFLGSFKQDGKGAISVSVVTAPNVSYELFREVKEAQNEDKIAAVWFQPGSYDDRVVDYVRKEIGLGDGDAVISDGDCILVSGVRRMRAELAE</sequence>
<dbReference type="RefSeq" id="XP_019016043.1">
    <property type="nucleotide sequence ID" value="XM_019164566.1"/>
</dbReference>
<dbReference type="SMART" id="SM00881">
    <property type="entry name" value="CoA_binding"/>
    <property type="match status" value="1"/>
</dbReference>
<evidence type="ECO:0000259" key="1">
    <source>
        <dbReference type="SMART" id="SM00881"/>
    </source>
</evidence>
<dbReference type="Pfam" id="PF13380">
    <property type="entry name" value="CoA_binding_2"/>
    <property type="match status" value="1"/>
</dbReference>
<accession>A0A1E3NFL9</accession>
<dbReference type="Proteomes" id="UP000094455">
    <property type="component" value="Unassembled WGS sequence"/>
</dbReference>
<feature type="domain" description="CoA-binding" evidence="1">
    <location>
        <begin position="4"/>
        <end position="108"/>
    </location>
</feature>
<proteinExistence type="predicted"/>
<dbReference type="PANTHER" id="PTHR33303:SF2">
    <property type="entry name" value="COA-BINDING DOMAIN-CONTAINING PROTEIN"/>
    <property type="match status" value="1"/>
</dbReference>
<organism evidence="2 3">
    <name type="scientific">Pichia membranifaciens NRRL Y-2026</name>
    <dbReference type="NCBI Taxonomy" id="763406"/>
    <lineage>
        <taxon>Eukaryota</taxon>
        <taxon>Fungi</taxon>
        <taxon>Dikarya</taxon>
        <taxon>Ascomycota</taxon>
        <taxon>Saccharomycotina</taxon>
        <taxon>Pichiomycetes</taxon>
        <taxon>Pichiales</taxon>
        <taxon>Pichiaceae</taxon>
        <taxon>Pichia</taxon>
    </lineage>
</organism>
<keyword evidence="3" id="KW-1185">Reference proteome</keyword>
<dbReference type="STRING" id="763406.A0A1E3NFL9"/>
<dbReference type="PANTHER" id="PTHR33303">
    <property type="entry name" value="CYTOPLASMIC PROTEIN-RELATED"/>
    <property type="match status" value="1"/>
</dbReference>
<dbReference type="GeneID" id="30181253"/>
<protein>
    <recommendedName>
        <fullName evidence="1">CoA-binding domain-containing protein</fullName>
    </recommendedName>
</protein>